<name>A0AAE0D3N5_COLKA</name>
<reference evidence="2" key="1">
    <citation type="submission" date="2023-02" db="EMBL/GenBank/DDBJ databases">
        <title>Colletotrichum kahawae CIFC_Que2 genome sequencing and assembly.</title>
        <authorList>
            <person name="Baroncelli R."/>
        </authorList>
    </citation>
    <scope>NUCLEOTIDE SEQUENCE</scope>
    <source>
        <strain evidence="2">CIFC_Que2</strain>
    </source>
</reference>
<protein>
    <submittedName>
        <fullName evidence="2">Uncharacterized protein</fullName>
    </submittedName>
</protein>
<feature type="compositionally biased region" description="Polar residues" evidence="1">
    <location>
        <begin position="1"/>
        <end position="13"/>
    </location>
</feature>
<evidence type="ECO:0000256" key="1">
    <source>
        <dbReference type="SAM" id="MobiDB-lite"/>
    </source>
</evidence>
<dbReference type="AlphaFoldDB" id="A0AAE0D3N5"/>
<evidence type="ECO:0000313" key="2">
    <source>
        <dbReference type="EMBL" id="KAK2751217.1"/>
    </source>
</evidence>
<accession>A0AAE0D3N5</accession>
<gene>
    <name evidence="2" type="ORF">CKAH01_06403</name>
</gene>
<comment type="caution">
    <text evidence="2">The sequence shown here is derived from an EMBL/GenBank/DDBJ whole genome shotgun (WGS) entry which is preliminary data.</text>
</comment>
<keyword evidence="3" id="KW-1185">Reference proteome</keyword>
<proteinExistence type="predicted"/>
<organism evidence="2 3">
    <name type="scientific">Colletotrichum kahawae</name>
    <name type="common">Coffee berry disease fungus</name>
    <dbReference type="NCBI Taxonomy" id="34407"/>
    <lineage>
        <taxon>Eukaryota</taxon>
        <taxon>Fungi</taxon>
        <taxon>Dikarya</taxon>
        <taxon>Ascomycota</taxon>
        <taxon>Pezizomycotina</taxon>
        <taxon>Sordariomycetes</taxon>
        <taxon>Hypocreomycetidae</taxon>
        <taxon>Glomerellales</taxon>
        <taxon>Glomerellaceae</taxon>
        <taxon>Colletotrichum</taxon>
        <taxon>Colletotrichum gloeosporioides species complex</taxon>
    </lineage>
</organism>
<feature type="compositionally biased region" description="Polar residues" evidence="1">
    <location>
        <begin position="68"/>
        <end position="78"/>
    </location>
</feature>
<feature type="region of interest" description="Disordered" evidence="1">
    <location>
        <begin position="1"/>
        <end position="20"/>
    </location>
</feature>
<evidence type="ECO:0000313" key="3">
    <source>
        <dbReference type="Proteomes" id="UP001281614"/>
    </source>
</evidence>
<sequence>MQDASTEPTSPATPSHPPLETFIDRWNPQPISLNLGFNRFRWPAFAPLHKIKVLSDPANAEAGEDPYQAQSEDGTSSLHPIASEPYSNPPISSLKASIDILDHYGSRDAWEDLHAVNRPEDDTEVPCECCDRMPYRPPESLVIRATSTTGITIGDIVSQVNKYVNSLQEDVFEALDAVGEYAGQRSPDHSLWVDFCVNNIGIEEARSSAELSKAWKDRADAMRGFPPSQQFEEMKNPLEG</sequence>
<dbReference type="Proteomes" id="UP001281614">
    <property type="component" value="Unassembled WGS sequence"/>
</dbReference>
<dbReference type="EMBL" id="VYYT01000267">
    <property type="protein sequence ID" value="KAK2751217.1"/>
    <property type="molecule type" value="Genomic_DNA"/>
</dbReference>
<feature type="region of interest" description="Disordered" evidence="1">
    <location>
        <begin position="61"/>
        <end position="80"/>
    </location>
</feature>